<dbReference type="OrthoDB" id="1729737at2759"/>
<name>A0A1X0NPH5_9TRYP</name>
<gene>
    <name evidence="2" type="ORF">TM35_000301290</name>
</gene>
<dbReference type="Pfam" id="PF05186">
    <property type="entry name" value="Dpy-30"/>
    <property type="match status" value="1"/>
</dbReference>
<keyword evidence="2" id="KW-0808">Transferase</keyword>
<proteinExistence type="predicted"/>
<keyword evidence="2" id="KW-0418">Kinase</keyword>
<evidence type="ECO:0000313" key="2">
    <source>
        <dbReference type="EMBL" id="ORC86089.1"/>
    </source>
</evidence>
<dbReference type="EMBL" id="NBCO01000030">
    <property type="protein sequence ID" value="ORC86089.1"/>
    <property type="molecule type" value="Genomic_DNA"/>
</dbReference>
<feature type="compositionally biased region" description="Polar residues" evidence="1">
    <location>
        <begin position="73"/>
        <end position="88"/>
    </location>
</feature>
<sequence>MVSALNGVVTKAALFVRPQYAKQPELLALTKYKLHEAGFIIIHEEFRRVNDELADTIAIQLDRTAFLNGIATPPSTSNTVEEQTSSTQEGEHQQNAENHNNNSSNTNNNHSNNNNNNNNSTRRMFTHTHATAVPAGPQELVGHVYLYVLAHRDCHQELLNFLDRLFADDDYTDLLLELQERGVLGDESESSDQQQQQPLLLIPCPLFCNATDVAAKQVVQLLFPRMLVHDVPNDAASQEYVQAQLKGALIPALVELSKAKPANPIRWLAERLLNTNTRAPPLISTSAVDDSN</sequence>
<comment type="caution">
    <text evidence="2">The sequence shown here is derived from an EMBL/GenBank/DDBJ whole genome shotgun (WGS) entry which is preliminary data.</text>
</comment>
<keyword evidence="3" id="KW-1185">Reference proteome</keyword>
<evidence type="ECO:0000256" key="1">
    <source>
        <dbReference type="SAM" id="MobiDB-lite"/>
    </source>
</evidence>
<feature type="region of interest" description="Disordered" evidence="1">
    <location>
        <begin position="70"/>
        <end position="122"/>
    </location>
</feature>
<reference evidence="2 3" key="1">
    <citation type="submission" date="2017-03" db="EMBL/GenBank/DDBJ databases">
        <title>An alternative strategy for trypanosome survival in the mammalian bloodstream revealed through genome and transcriptome analysis of the ubiquitous bovine parasite Trypanosoma (Megatrypanum) theileri.</title>
        <authorList>
            <person name="Kelly S."/>
            <person name="Ivens A."/>
            <person name="Mott A."/>
            <person name="O'Neill E."/>
            <person name="Emms D."/>
            <person name="Macleod O."/>
            <person name="Voorheis P."/>
            <person name="Matthews J."/>
            <person name="Matthews K."/>
            <person name="Carrington M."/>
        </authorList>
    </citation>
    <scope>NUCLEOTIDE SEQUENCE [LARGE SCALE GENOMIC DNA]</scope>
    <source>
        <strain evidence="2">Edinburgh</strain>
    </source>
</reference>
<dbReference type="Gene3D" id="1.20.890.10">
    <property type="entry name" value="cAMP-dependent protein kinase regulatory subunit, dimerization-anchoring domain"/>
    <property type="match status" value="1"/>
</dbReference>
<evidence type="ECO:0000313" key="3">
    <source>
        <dbReference type="Proteomes" id="UP000192257"/>
    </source>
</evidence>
<dbReference type="STRING" id="67003.A0A1X0NPH5"/>
<dbReference type="VEuPathDB" id="TriTrypDB:TM35_000301290"/>
<dbReference type="AlphaFoldDB" id="A0A1X0NPH5"/>
<dbReference type="CDD" id="cd22958">
    <property type="entry name" value="DD_DPY30_SDC1-like"/>
    <property type="match status" value="1"/>
</dbReference>
<dbReference type="InterPro" id="IPR007858">
    <property type="entry name" value="Dpy-30_motif"/>
</dbReference>
<dbReference type="Proteomes" id="UP000192257">
    <property type="component" value="Unassembled WGS sequence"/>
</dbReference>
<feature type="compositionally biased region" description="Low complexity" evidence="1">
    <location>
        <begin position="98"/>
        <end position="121"/>
    </location>
</feature>
<accession>A0A1X0NPH5</accession>
<organism evidence="2 3">
    <name type="scientific">Trypanosoma theileri</name>
    <dbReference type="NCBI Taxonomy" id="67003"/>
    <lineage>
        <taxon>Eukaryota</taxon>
        <taxon>Discoba</taxon>
        <taxon>Euglenozoa</taxon>
        <taxon>Kinetoplastea</taxon>
        <taxon>Metakinetoplastina</taxon>
        <taxon>Trypanosomatida</taxon>
        <taxon>Trypanosomatidae</taxon>
        <taxon>Trypanosoma</taxon>
    </lineage>
</organism>
<dbReference type="GeneID" id="39988232"/>
<dbReference type="RefSeq" id="XP_028880155.1">
    <property type="nucleotide sequence ID" value="XM_029028452.1"/>
</dbReference>
<protein>
    <submittedName>
        <fullName evidence="2">Nucleoside-diphosphate kinase</fullName>
    </submittedName>
</protein>
<dbReference type="GO" id="GO:0016301">
    <property type="term" value="F:kinase activity"/>
    <property type="evidence" value="ECO:0007669"/>
    <property type="project" value="UniProtKB-KW"/>
</dbReference>